<dbReference type="EMBL" id="CP000804">
    <property type="protein sequence ID" value="ABU60370.1"/>
    <property type="molecule type" value="Genomic_DNA"/>
</dbReference>
<dbReference type="STRING" id="383372.Rcas_4346"/>
<dbReference type="eggNOG" id="COG1418">
    <property type="taxonomic scope" value="Bacteria"/>
</dbReference>
<protein>
    <recommendedName>
        <fullName evidence="3">HD domain-containing protein</fullName>
    </recommendedName>
</protein>
<gene>
    <name evidence="1" type="ordered locus">Rcas_4346</name>
</gene>
<evidence type="ECO:0000313" key="2">
    <source>
        <dbReference type="Proteomes" id="UP000000263"/>
    </source>
</evidence>
<name>A7NS24_ROSCS</name>
<sequence length="171" mass="19623">MSSRQRWFYRTRQFISALIAVIHLEERVLLVRALSDPQLLLFERMPRFVQRHSLDVYHTLVRTGHTNPYLLQAALLHDCGKVDEEGRAIPLLYYGLIVLLQHHAPGWYERAARNGRGVLYPFALHASHEKRSVAYAESVGSHPDVVRILRDYAEQRATPCAQALRAADDAN</sequence>
<accession>A7NS24</accession>
<evidence type="ECO:0008006" key="3">
    <source>
        <dbReference type="Google" id="ProtNLM"/>
    </source>
</evidence>
<dbReference type="AlphaFoldDB" id="A7NS24"/>
<proteinExistence type="predicted"/>
<reference evidence="1 2" key="1">
    <citation type="submission" date="2007-08" db="EMBL/GenBank/DDBJ databases">
        <title>Complete sequence of Roseiflexus castenholzii DSM 13941.</title>
        <authorList>
            <consortium name="US DOE Joint Genome Institute"/>
            <person name="Copeland A."/>
            <person name="Lucas S."/>
            <person name="Lapidus A."/>
            <person name="Barry K."/>
            <person name="Glavina del Rio T."/>
            <person name="Dalin E."/>
            <person name="Tice H."/>
            <person name="Pitluck S."/>
            <person name="Thompson L.S."/>
            <person name="Brettin T."/>
            <person name="Bruce D."/>
            <person name="Detter J.C."/>
            <person name="Han C."/>
            <person name="Tapia R."/>
            <person name="Schmutz J."/>
            <person name="Larimer F."/>
            <person name="Land M."/>
            <person name="Hauser L."/>
            <person name="Kyrpides N."/>
            <person name="Mikhailova N."/>
            <person name="Bryant D.A."/>
            <person name="Hanada S."/>
            <person name="Tsukatani Y."/>
            <person name="Richardson P."/>
        </authorList>
    </citation>
    <scope>NUCLEOTIDE SEQUENCE [LARGE SCALE GENOMIC DNA]</scope>
    <source>
        <strain evidence="2">DSM 13941 / HLO8</strain>
    </source>
</reference>
<dbReference type="OrthoDB" id="157895at2"/>
<organism evidence="1 2">
    <name type="scientific">Roseiflexus castenholzii (strain DSM 13941 / HLO8)</name>
    <dbReference type="NCBI Taxonomy" id="383372"/>
    <lineage>
        <taxon>Bacteria</taxon>
        <taxon>Bacillati</taxon>
        <taxon>Chloroflexota</taxon>
        <taxon>Chloroflexia</taxon>
        <taxon>Chloroflexales</taxon>
        <taxon>Roseiflexineae</taxon>
        <taxon>Roseiflexaceae</taxon>
        <taxon>Roseiflexus</taxon>
    </lineage>
</organism>
<evidence type="ECO:0000313" key="1">
    <source>
        <dbReference type="EMBL" id="ABU60370.1"/>
    </source>
</evidence>
<dbReference type="HOGENOM" id="CLU_124473_1_0_0"/>
<dbReference type="Proteomes" id="UP000000263">
    <property type="component" value="Chromosome"/>
</dbReference>
<dbReference type="SUPFAM" id="SSF109604">
    <property type="entry name" value="HD-domain/PDEase-like"/>
    <property type="match status" value="1"/>
</dbReference>
<keyword evidence="2" id="KW-1185">Reference proteome</keyword>
<dbReference type="KEGG" id="rca:Rcas_4346"/>